<name>A0AAU8BTR8_9VIRU</name>
<evidence type="ECO:0000313" key="1">
    <source>
        <dbReference type="EMBL" id="XCD29462.1"/>
    </source>
</evidence>
<reference evidence="1" key="1">
    <citation type="submission" date="2024-03" db="EMBL/GenBank/DDBJ databases">
        <title>This phage originates from the Bacteriophage catalogue of the Bacteriophage Competence Centre, Department of Microbiology und Biotechnology, Max Rubner-Institut, Kiel, Germany.</title>
        <authorList>
            <person name="Sprotte S."/>
            <person name="Brinks E."/>
        </authorList>
    </citation>
    <scope>NUCLEOTIDE SEQUENCE</scope>
</reference>
<sequence length="30" mass="3311">MTSLMSAFPTLIFTRSVRIAPPIFDAKLDA</sequence>
<protein>
    <submittedName>
        <fullName evidence="1">Uncharacterized protein</fullName>
    </submittedName>
</protein>
<accession>A0AAU8BTR8</accession>
<organism evidence="1">
    <name type="scientific">Salmonella phage PMBT27</name>
    <dbReference type="NCBI Taxonomy" id="3137285"/>
    <lineage>
        <taxon>Viruses</taxon>
    </lineage>
</organism>
<proteinExistence type="predicted"/>
<dbReference type="EMBL" id="PP554578">
    <property type="protein sequence ID" value="XCD29462.1"/>
    <property type="molecule type" value="Genomic_DNA"/>
</dbReference>